<dbReference type="EMBL" id="CT868141">
    <property type="protein sequence ID" value="CAK73091.1"/>
    <property type="molecule type" value="Genomic_DNA"/>
</dbReference>
<feature type="transmembrane region" description="Helical" evidence="16">
    <location>
        <begin position="2119"/>
        <end position="2139"/>
    </location>
</feature>
<keyword evidence="5 16" id="KW-0812">Transmembrane</keyword>
<dbReference type="RefSeq" id="XP_001440488.1">
    <property type="nucleotide sequence ID" value="XM_001440451.1"/>
</dbReference>
<name>A0CQM4_PARTE</name>
<dbReference type="Gene3D" id="2.70.150.10">
    <property type="entry name" value="Calcium-transporting ATPase, cytoplasmic transduction domain A"/>
    <property type="match status" value="1"/>
</dbReference>
<dbReference type="GeneID" id="5026273"/>
<keyword evidence="19" id="KW-1185">Reference proteome</keyword>
<dbReference type="GO" id="GO:0046872">
    <property type="term" value="F:metal ion binding"/>
    <property type="evidence" value="ECO:0007669"/>
    <property type="project" value="UniProtKB-KW"/>
</dbReference>
<protein>
    <recommendedName>
        <fullName evidence="4">adenylate cyclase</fullName>
        <ecNumber evidence="4">4.6.1.1</ecNumber>
    </recommendedName>
</protein>
<feature type="transmembrane region" description="Helical" evidence="16">
    <location>
        <begin position="1468"/>
        <end position="1492"/>
    </location>
</feature>
<dbReference type="InterPro" id="IPR029787">
    <property type="entry name" value="Nucleotide_cyclase"/>
</dbReference>
<keyword evidence="12 16" id="KW-0472">Membrane</keyword>
<evidence type="ECO:0000256" key="11">
    <source>
        <dbReference type="ARBA" id="ARBA00022998"/>
    </source>
</evidence>
<dbReference type="SMART" id="SM00044">
    <property type="entry name" value="CYCc"/>
    <property type="match status" value="2"/>
</dbReference>
<evidence type="ECO:0000256" key="10">
    <source>
        <dbReference type="ARBA" id="ARBA00022989"/>
    </source>
</evidence>
<keyword evidence="9" id="KW-0460">Magnesium</keyword>
<evidence type="ECO:0000256" key="5">
    <source>
        <dbReference type="ARBA" id="ARBA00022692"/>
    </source>
</evidence>
<accession>A0CQM4</accession>
<evidence type="ECO:0000313" key="19">
    <source>
        <dbReference type="Proteomes" id="UP000000600"/>
    </source>
</evidence>
<feature type="transmembrane region" description="Helical" evidence="16">
    <location>
        <begin position="2206"/>
        <end position="2238"/>
    </location>
</feature>
<keyword evidence="6" id="KW-0479">Metal-binding</keyword>
<dbReference type="CDD" id="cd07302">
    <property type="entry name" value="CHD"/>
    <property type="match status" value="2"/>
</dbReference>
<keyword evidence="7" id="KW-0547">Nucleotide-binding</keyword>
<keyword evidence="8" id="KW-0067">ATP-binding</keyword>
<dbReference type="GO" id="GO:0004016">
    <property type="term" value="F:adenylate cyclase activity"/>
    <property type="evidence" value="ECO:0007669"/>
    <property type="project" value="UniProtKB-EC"/>
</dbReference>
<evidence type="ECO:0000256" key="6">
    <source>
        <dbReference type="ARBA" id="ARBA00022723"/>
    </source>
</evidence>
<feature type="transmembrane region" description="Helical" evidence="16">
    <location>
        <begin position="1261"/>
        <end position="1278"/>
    </location>
</feature>
<dbReference type="eggNOG" id="KOG4171">
    <property type="taxonomic scope" value="Eukaryota"/>
</dbReference>
<dbReference type="OMA" id="DECIGIF"/>
<feature type="transmembrane region" description="Helical" evidence="16">
    <location>
        <begin position="1430"/>
        <end position="1447"/>
    </location>
</feature>
<dbReference type="EC" id="4.6.1.1" evidence="4"/>
<keyword evidence="10 16" id="KW-1133">Transmembrane helix</keyword>
<dbReference type="GO" id="GO:0006171">
    <property type="term" value="P:cAMP biosynthetic process"/>
    <property type="evidence" value="ECO:0007669"/>
    <property type="project" value="UniProtKB-KW"/>
</dbReference>
<feature type="transmembrane region" description="Helical" evidence="16">
    <location>
        <begin position="2175"/>
        <end position="2194"/>
    </location>
</feature>
<evidence type="ECO:0000256" key="7">
    <source>
        <dbReference type="ARBA" id="ARBA00022741"/>
    </source>
</evidence>
<feature type="transmembrane region" description="Helical" evidence="16">
    <location>
        <begin position="66"/>
        <end position="85"/>
    </location>
</feature>
<dbReference type="GO" id="GO:0005886">
    <property type="term" value="C:plasma membrane"/>
    <property type="evidence" value="ECO:0000318"/>
    <property type="project" value="GO_Central"/>
</dbReference>
<feature type="domain" description="Guanylate cyclase" evidence="17">
    <location>
        <begin position="1573"/>
        <end position="1703"/>
    </location>
</feature>
<dbReference type="Pfam" id="PF00211">
    <property type="entry name" value="Guanylate_cyc"/>
    <property type="match status" value="2"/>
</dbReference>
<evidence type="ECO:0000256" key="2">
    <source>
        <dbReference type="ARBA" id="ARBA00001946"/>
    </source>
</evidence>
<dbReference type="PANTHER" id="PTHR45627">
    <property type="entry name" value="ADENYLATE CYCLASE TYPE 1"/>
    <property type="match status" value="1"/>
</dbReference>
<feature type="transmembrane region" description="Helical" evidence="16">
    <location>
        <begin position="293"/>
        <end position="313"/>
    </location>
</feature>
<dbReference type="PANTHER" id="PTHR45627:SF12">
    <property type="entry name" value="ADENYLATE CYCLASE TYPE 2"/>
    <property type="match status" value="1"/>
</dbReference>
<evidence type="ECO:0000256" key="9">
    <source>
        <dbReference type="ARBA" id="ARBA00022842"/>
    </source>
</evidence>
<feature type="transmembrane region" description="Helical" evidence="16">
    <location>
        <begin position="1079"/>
        <end position="1103"/>
    </location>
</feature>
<feature type="transmembrane region" description="Helical" evidence="16">
    <location>
        <begin position="1161"/>
        <end position="1186"/>
    </location>
</feature>
<evidence type="ECO:0000256" key="3">
    <source>
        <dbReference type="ARBA" id="ARBA00004141"/>
    </source>
</evidence>
<feature type="transmembrane region" description="Helical" evidence="16">
    <location>
        <begin position="97"/>
        <end position="118"/>
    </location>
</feature>
<evidence type="ECO:0000313" key="18">
    <source>
        <dbReference type="EMBL" id="CAK73091.1"/>
    </source>
</evidence>
<evidence type="ECO:0000256" key="8">
    <source>
        <dbReference type="ARBA" id="ARBA00022840"/>
    </source>
</evidence>
<feature type="transmembrane region" description="Helical" evidence="16">
    <location>
        <begin position="1498"/>
        <end position="1519"/>
    </location>
</feature>
<feature type="transmembrane region" description="Helical" evidence="16">
    <location>
        <begin position="1227"/>
        <end position="1249"/>
    </location>
</feature>
<evidence type="ECO:0000256" key="4">
    <source>
        <dbReference type="ARBA" id="ARBA00012201"/>
    </source>
</evidence>
<feature type="region of interest" description="Disordered" evidence="15">
    <location>
        <begin position="599"/>
        <end position="636"/>
    </location>
</feature>
<feature type="compositionally biased region" description="Low complexity" evidence="15">
    <location>
        <begin position="599"/>
        <end position="623"/>
    </location>
</feature>
<keyword evidence="13 14" id="KW-0456">Lyase</keyword>
<dbReference type="InterPro" id="IPR018297">
    <property type="entry name" value="A/G_cyclase_CS"/>
</dbReference>
<dbReference type="PROSITE" id="PS00452">
    <property type="entry name" value="GUANYLATE_CYCLASE_1"/>
    <property type="match status" value="1"/>
</dbReference>
<feature type="compositionally biased region" description="Polar residues" evidence="15">
    <location>
        <begin position="624"/>
        <end position="636"/>
    </location>
</feature>
<dbReference type="OrthoDB" id="354346at2759"/>
<keyword evidence="11" id="KW-0115">cAMP biosynthesis</keyword>
<evidence type="ECO:0000259" key="17">
    <source>
        <dbReference type="PROSITE" id="PS50125"/>
    </source>
</evidence>
<comment type="subcellular location">
    <subcellularLocation>
        <location evidence="3">Membrane</location>
        <topology evidence="3">Multi-pass membrane protein</topology>
    </subcellularLocation>
</comment>
<evidence type="ECO:0000256" key="16">
    <source>
        <dbReference type="SAM" id="Phobius"/>
    </source>
</evidence>
<feature type="domain" description="Guanylate cyclase" evidence="17">
    <location>
        <begin position="2298"/>
        <end position="2429"/>
    </location>
</feature>
<dbReference type="GO" id="GO:0005524">
    <property type="term" value="F:ATP binding"/>
    <property type="evidence" value="ECO:0007669"/>
    <property type="project" value="UniProtKB-KW"/>
</dbReference>
<dbReference type="SUPFAM" id="SSF81653">
    <property type="entry name" value="Calcium ATPase, transduction domain A"/>
    <property type="match status" value="1"/>
</dbReference>
<dbReference type="HOGENOM" id="CLU_000619_1_0_1"/>
<dbReference type="InterPro" id="IPR001054">
    <property type="entry name" value="A/G_cyclase"/>
</dbReference>
<feature type="transmembrane region" description="Helical" evidence="16">
    <location>
        <begin position="1115"/>
        <end position="1132"/>
    </location>
</feature>
<evidence type="ECO:0000256" key="12">
    <source>
        <dbReference type="ARBA" id="ARBA00023136"/>
    </source>
</evidence>
<comment type="similarity">
    <text evidence="14">Belongs to the adenylyl cyclase class-4/guanylyl cyclase family.</text>
</comment>
<dbReference type="GO" id="GO:0035556">
    <property type="term" value="P:intracellular signal transduction"/>
    <property type="evidence" value="ECO:0007669"/>
    <property type="project" value="InterPro"/>
</dbReference>
<dbReference type="eggNOG" id="KOG3618">
    <property type="taxonomic scope" value="Eukaryota"/>
</dbReference>
<evidence type="ECO:0000256" key="1">
    <source>
        <dbReference type="ARBA" id="ARBA00001593"/>
    </source>
</evidence>
<sequence>MLYRIIEKVYKQIPLKYQQRLKDIEFENSQTMRIEFTNGIVQKTYNYEVLSNKIQLIQASTVIKEIVRIFLKLETLPIFPLIYLLTLPELFWSEFFITMYTMMCLLMDMAFSYLILFYNIKQRWKFEENINTQKCRILSDIDQLLQTQNKKPSNKIEWQQLKVGQIVCLKKGQKCPADILILESSQEQVLIDFKFKQPCPCTYINEASKTKGIMTKFLINLSGWIQFQSCKQGTIKLKNDPKATQFTEANIINRGQILNQTDWIFGIAIQVGHGCFQQRDRYYNWNHYNQNSFYLFLINILIFLILLIPKLISQQYYEFPSYQNSIIMCLLLLPQNYFLINQVWLLIHQVNINKLEIKESNDKKQPQIQQPQQQFLEQPDPILQEYDKKVLIQIQKVASTNNSVVNIALNKKNPAQCKIYQYNQLTNQNILEFMKTDVIVFENPQKILKENVRVCLIIQDKFRYYFNYEKLQNLIEKATPSQKQNYDKLLLDTNRFQAYDEQKTQDIDLLLAEKQQPSLRIVEEKKTFQKIGFLKDQNKVCLQQKELKDSKELKKQTTDMQKFNPYTSFRKQSVRNLFQSNTLAQQQKDVSLPSQSQNIISHQNSPQIQRQRSSHHLSQSQIHTNNKSQGGSLKNIIPTQQDLSNDQIVGDVYNEQDFISKLFNKSDVISNEILIVLLICNNIESVYNKKEKKIENLYYNSLDESIQDFVKIFDYRFISSSTIDNFKVEYKQDQIIKKAVSIQGVVKIFDIIALLQPTENRQNTLSILVKDPESFELDEGALLYTRQEICEKNYNNQRFPQTNEIIEELFWDGQKSIKYLKKQLDFQQTQQFLNKLNTINETYGNREEELDDLYQQIEQDSQLFFILGLKQFIPMKTQLVSQEICNNNLKQEKLFQTILEHNYKTCFVIDTYEELMSFLRTYHISQKNSINLFLEVNSIQYKFRQSIQNLIEKQNIFEPSQQKLIENFIVINAETLEAIVKDDYLKYHFVVLFYFSQGVGAYQLDEKQKGKLLKLITITERYITSIGSGLDNQYFFYKSNYSFNLLTQDPQCALSNPNFLITKVDQMFKLLFFYCPSTYLNYEAIILIQIYRGFLFGFLSYMIDYQNPFHTLNELIFFYLVPCNIATCILNYENFIHQNKFDNNQFEIYRMRLELIKNSNIYLKIIKIIFLALIDSILVEICFNIFDIIQNQELENYSLFMFIILELIEKQKYFITKLNSYYDLGKMLKLTFSYLILLFLLALVYGLLVTDIIYQLSNINFIFWIFGLIFALSISYVLQKILITTEFSFPCNNDIQFHIEHQNQIKQLNQFFKQQNKNNLNEAKQFIEKLFEGKDFMDECLLKKIKGDQQMTDQMEKDLKFTDKITEKDFLNSLKPQNKYIYFIYELTIFGIRIYQQINNLQIAYLVISVVQFVVMSLLPLIQISKFKPLVLLSLRFLFFIVLHALLDTNLNEILMFMISISLAHHPLLGIYGYYCVCFISTILDMFMVGIFNDANPYYILNHGLILIEMSLPLIFQVYKTEFLQRYQYILQNKLLDEYKKLNDALGLLMPRFIKERMSKGQIQISEDQGDVAILFCDIYDFDDIIRNEQIKVVEFLDNLYRQFDQFCQANELQKIETVGKTYMAAGGLKDYNMSDNLNPTERILDAALQMQESVKTMKYGDKKAVILKIGIHYGRVIAGVIGAHKPQFSLIGDTVNTTSRVCSTSEPGIITLSQQAYEKVSNKKYQFKLREVEAKGKGTIKTYQFIKSNKKQQQVILKVADDVSKSPNPHLQNQMFKKIQENLKNKQNTILKKVSLNEEKQDAGPITIQNTNVNVNTKLIPNVTPQSIQPMIRASSRSVFNSSYQMGLFTPNEQEQENNNINNNNNNNNNININNNINNNNNIIINNNSNNNNNNNNIINKFEEKEKFNINNIQGDGLKSSIPLGGYAAVGSYTKRISNLALELNATKSRKSVYKRAGTKTNITDQEQLLGMGTSGQKLAESVRAELPGVKRKRTRIIIEKQMDFIDRIESLSAHKTPKELKIQSHMDELEIRKLIDIEDSIYQNEFDLKNVEEKVELQKYGIQESDYKSDSHDTYFSIYDQYKDFDIKQVKIFIVFIVILLIIKNLFYYLLSTVSERLQVIIICQSVISLILSIIIYHLKKILALKLLIGFYFLIFCIINILIISIHNIEMEIFFQISQITAVYLNLFYLQIYNRMDRIKLSTVYTILILINLLYNEYILDIILFTICILVSSLLIQEKELKLLAENYQCFSQFESKNAKQTQILQYLLPQHIIGRFFSTDITTTDNFTDVFENCTILFADIAGFTKYSSSVEPEQVVNMLRILFQQFDEACQKFQVYKLYTIGDCYVCMGIIDANNRDPVGEAINVVLFGLKMIQIIQQINKDPQFQHLNMRIGAHTGRVIGGVVGTDVVRYDIYGEDVTTANKMESKGQEGKIMVSQATKDLIESDDECIGIFDFEFAQDVYLTQNNTTISTYFVNFDQNGDDQ</sequence>
<dbReference type="Proteomes" id="UP000000600">
    <property type="component" value="Unassembled WGS sequence"/>
</dbReference>
<dbReference type="InParanoid" id="A0CQM4"/>
<comment type="catalytic activity">
    <reaction evidence="1">
        <text>ATP = 3',5'-cyclic AMP + diphosphate</text>
        <dbReference type="Rhea" id="RHEA:15389"/>
        <dbReference type="ChEBI" id="CHEBI:30616"/>
        <dbReference type="ChEBI" id="CHEBI:33019"/>
        <dbReference type="ChEBI" id="CHEBI:58165"/>
        <dbReference type="EC" id="4.6.1.1"/>
    </reaction>
</comment>
<dbReference type="KEGG" id="ptm:GSPATT00009439001"/>
<dbReference type="SUPFAM" id="SSF55073">
    <property type="entry name" value="Nucleotide cyclase"/>
    <property type="match status" value="2"/>
</dbReference>
<evidence type="ECO:0000256" key="13">
    <source>
        <dbReference type="ARBA" id="ARBA00023239"/>
    </source>
</evidence>
<feature type="transmembrane region" description="Helical" evidence="16">
    <location>
        <begin position="2151"/>
        <end position="2169"/>
    </location>
</feature>
<dbReference type="STRING" id="5888.A0CQM4"/>
<organism evidence="18 19">
    <name type="scientific">Paramecium tetraurelia</name>
    <dbReference type="NCBI Taxonomy" id="5888"/>
    <lineage>
        <taxon>Eukaryota</taxon>
        <taxon>Sar</taxon>
        <taxon>Alveolata</taxon>
        <taxon>Ciliophora</taxon>
        <taxon>Intramacronucleata</taxon>
        <taxon>Oligohymenophorea</taxon>
        <taxon>Peniculida</taxon>
        <taxon>Parameciidae</taxon>
        <taxon>Paramecium</taxon>
    </lineage>
</organism>
<dbReference type="Gene3D" id="3.30.70.1230">
    <property type="entry name" value="Nucleotide cyclase"/>
    <property type="match status" value="2"/>
</dbReference>
<evidence type="ECO:0000256" key="14">
    <source>
        <dbReference type="RuleBase" id="RU000405"/>
    </source>
</evidence>
<gene>
    <name evidence="18" type="ORF">GSPATT00009439001</name>
</gene>
<feature type="transmembrane region" description="Helical" evidence="16">
    <location>
        <begin position="1403"/>
        <end position="1424"/>
    </location>
</feature>
<comment type="cofactor">
    <cofactor evidence="2">
        <name>Mg(2+)</name>
        <dbReference type="ChEBI" id="CHEBI:18420"/>
    </cofactor>
</comment>
<dbReference type="GO" id="GO:0001653">
    <property type="term" value="F:peptide receptor activity"/>
    <property type="evidence" value="ECO:0000318"/>
    <property type="project" value="GO_Central"/>
</dbReference>
<dbReference type="PROSITE" id="PS50125">
    <property type="entry name" value="GUANYLATE_CYCLASE_2"/>
    <property type="match status" value="2"/>
</dbReference>
<reference evidence="18 19" key="1">
    <citation type="journal article" date="2006" name="Nature">
        <title>Global trends of whole-genome duplications revealed by the ciliate Paramecium tetraurelia.</title>
        <authorList>
            <consortium name="Genoscope"/>
            <person name="Aury J.-M."/>
            <person name="Jaillon O."/>
            <person name="Duret L."/>
            <person name="Noel B."/>
            <person name="Jubin C."/>
            <person name="Porcel B.M."/>
            <person name="Segurens B."/>
            <person name="Daubin V."/>
            <person name="Anthouard V."/>
            <person name="Aiach N."/>
            <person name="Arnaiz O."/>
            <person name="Billaut A."/>
            <person name="Beisson J."/>
            <person name="Blanc I."/>
            <person name="Bouhouche K."/>
            <person name="Camara F."/>
            <person name="Duharcourt S."/>
            <person name="Guigo R."/>
            <person name="Gogendeau D."/>
            <person name="Katinka M."/>
            <person name="Keller A.-M."/>
            <person name="Kissmehl R."/>
            <person name="Klotz C."/>
            <person name="Koll F."/>
            <person name="Le Moue A."/>
            <person name="Lepere C."/>
            <person name="Malinsky S."/>
            <person name="Nowacki M."/>
            <person name="Nowak J.K."/>
            <person name="Plattner H."/>
            <person name="Poulain J."/>
            <person name="Ruiz F."/>
            <person name="Serrano V."/>
            <person name="Zagulski M."/>
            <person name="Dessen P."/>
            <person name="Betermier M."/>
            <person name="Weissenbach J."/>
            <person name="Scarpelli C."/>
            <person name="Schachter V."/>
            <person name="Sperling L."/>
            <person name="Meyer E."/>
            <person name="Cohen J."/>
            <person name="Wincker P."/>
        </authorList>
    </citation>
    <scope>NUCLEOTIDE SEQUENCE [LARGE SCALE GENOMIC DNA]</scope>
    <source>
        <strain evidence="18 19">Stock d4-2</strain>
    </source>
</reference>
<proteinExistence type="inferred from homology"/>
<feature type="transmembrane region" description="Helical" evidence="16">
    <location>
        <begin position="2094"/>
        <end position="2113"/>
    </location>
</feature>
<evidence type="ECO:0000256" key="15">
    <source>
        <dbReference type="SAM" id="MobiDB-lite"/>
    </source>
</evidence>
<dbReference type="InterPro" id="IPR008250">
    <property type="entry name" value="ATPase_P-typ_transduc_dom_A_sf"/>
</dbReference>